<protein>
    <submittedName>
        <fullName evidence="1">Uncharacterized protein</fullName>
    </submittedName>
</protein>
<sequence>MNTATMIHNAPCEWDLAERAPQLLIQFDASVDASTIKVSIWERCGGCEATVTYAAQRMPWRRIHRDRRASVAIWFATWEHRYQLSGTSNPF</sequence>
<reference evidence="1" key="1">
    <citation type="submission" date="2015-06" db="EMBL/GenBank/DDBJ databases">
        <authorList>
            <person name="Joergensen T."/>
        </authorList>
    </citation>
    <scope>NUCLEOTIDE SEQUENCE</scope>
    <source>
        <strain evidence="1">RGFK1177</strain>
    </source>
</reference>
<name>A0A0H5Q596_9ZZZZ</name>
<reference evidence="1" key="2">
    <citation type="submission" date="2015-07" db="EMBL/GenBank/DDBJ databases">
        <title>Plasmids, circular viruses and viroids from rat gut.</title>
        <authorList>
            <person name="Jorgensen T.J."/>
            <person name="Hansen M.A."/>
            <person name="Xu Z."/>
            <person name="Tabak M.A."/>
            <person name="Sorensen S.J."/>
            <person name="Hansen L.H."/>
        </authorList>
    </citation>
    <scope>NUCLEOTIDE SEQUENCE</scope>
    <source>
        <strain evidence="1">RGFK1177</strain>
    </source>
</reference>
<accession>A0A0H5Q596</accession>
<evidence type="ECO:0000313" key="1">
    <source>
        <dbReference type="EMBL" id="CRY96620.1"/>
    </source>
</evidence>
<proteinExistence type="predicted"/>
<dbReference type="AlphaFoldDB" id="A0A0H5Q596"/>
<dbReference type="EMBL" id="LN853753">
    <property type="protein sequence ID" value="CRY96620.1"/>
    <property type="molecule type" value="Genomic_DNA"/>
</dbReference>
<organism evidence="1">
    <name type="scientific">uncultured prokaryote</name>
    <dbReference type="NCBI Taxonomy" id="198431"/>
    <lineage>
        <taxon>unclassified sequences</taxon>
        <taxon>environmental samples</taxon>
    </lineage>
</organism>